<evidence type="ECO:0000256" key="1">
    <source>
        <dbReference type="SAM" id="Phobius"/>
    </source>
</evidence>
<protein>
    <submittedName>
        <fullName evidence="2">Uncharacterized protein</fullName>
    </submittedName>
</protein>
<dbReference type="Proteomes" id="UP000672027">
    <property type="component" value="Chromosome"/>
</dbReference>
<keyword evidence="1" id="KW-1133">Transmembrane helix</keyword>
<keyword evidence="1" id="KW-0472">Membrane</keyword>
<accession>A0ABX7X4M0</accession>
<sequence>MRWMPVPLMMWPLLMRENVPMQNWFKPIVFGLAGGVLGILSVLWWHAVNYPMQPLFVEISNQRGVTIPLLTIEHGSDLSQEKILLTQIRTGETRIVSLNHEPGRGYSIEAQFADGSSVEACVGKLSQKWVNQVLITSNGIFGGD</sequence>
<keyword evidence="3" id="KW-1185">Reference proteome</keyword>
<gene>
    <name evidence="2" type="ORF">J8380_01845</name>
</gene>
<feature type="transmembrane region" description="Helical" evidence="1">
    <location>
        <begin position="24"/>
        <end position="45"/>
    </location>
</feature>
<dbReference type="RefSeq" id="WP_210227783.1">
    <property type="nucleotide sequence ID" value="NZ_CP072800.1"/>
</dbReference>
<keyword evidence="1" id="KW-0812">Transmembrane</keyword>
<evidence type="ECO:0000313" key="3">
    <source>
        <dbReference type="Proteomes" id="UP000672027"/>
    </source>
</evidence>
<reference evidence="2 3" key="1">
    <citation type="submission" date="2021-04" db="EMBL/GenBank/DDBJ databases">
        <title>Genomics, taxonomy and metabolism of representatives of sulfur bacteria of the genus Thiothrix: Thiothrix fructosivorans QT, Thiothrix unzii A1T and three new species, Thiothrix subterranea sp. nov., Thiothrix litoralis sp. nov. and 'Candidatus Thiothrix anitrata' sp. nov.</title>
        <authorList>
            <person name="Ravin N.V."/>
            <person name="Smolyakov D."/>
            <person name="Rudenko T.S."/>
            <person name="Mardanov A.V."/>
            <person name="Beletsky A.V."/>
            <person name="Markov N.D."/>
            <person name="Fomenkov A.I."/>
            <person name="Roberts R.J."/>
            <person name="Karnachuk O.V."/>
            <person name="Novikov A."/>
            <person name="Grabovich M.Y."/>
        </authorList>
    </citation>
    <scope>NUCLEOTIDE SEQUENCE [LARGE SCALE GENOMIC DNA]</scope>
    <source>
        <strain evidence="2 3">A52</strain>
    </source>
</reference>
<dbReference type="EMBL" id="CP072800">
    <property type="protein sequence ID" value="QTR50352.1"/>
    <property type="molecule type" value="Genomic_DNA"/>
</dbReference>
<name>A0ABX7X4M0_9GAMM</name>
<organism evidence="2 3">
    <name type="scientific">Candidatus Thiothrix anitrata</name>
    <dbReference type="NCBI Taxonomy" id="2823902"/>
    <lineage>
        <taxon>Bacteria</taxon>
        <taxon>Pseudomonadati</taxon>
        <taxon>Pseudomonadota</taxon>
        <taxon>Gammaproteobacteria</taxon>
        <taxon>Thiotrichales</taxon>
        <taxon>Thiotrichaceae</taxon>
        <taxon>Thiothrix</taxon>
    </lineage>
</organism>
<evidence type="ECO:0000313" key="2">
    <source>
        <dbReference type="EMBL" id="QTR50352.1"/>
    </source>
</evidence>
<proteinExistence type="predicted"/>